<evidence type="ECO:0000256" key="2">
    <source>
        <dbReference type="SAM" id="Phobius"/>
    </source>
</evidence>
<dbReference type="Proteomes" id="UP000237682">
    <property type="component" value="Unassembled WGS sequence"/>
</dbReference>
<dbReference type="Gene3D" id="3.40.720.10">
    <property type="entry name" value="Alkaline Phosphatase, subunit A"/>
    <property type="match status" value="1"/>
</dbReference>
<dbReference type="GO" id="GO:0009244">
    <property type="term" value="P:lipopolysaccharide core region biosynthetic process"/>
    <property type="evidence" value="ECO:0007669"/>
    <property type="project" value="TreeGrafter"/>
</dbReference>
<dbReference type="Pfam" id="PF00884">
    <property type="entry name" value="Sulfatase"/>
    <property type="match status" value="1"/>
</dbReference>
<dbReference type="PANTHER" id="PTHR30443">
    <property type="entry name" value="INNER MEMBRANE PROTEIN"/>
    <property type="match status" value="1"/>
</dbReference>
<evidence type="ECO:0000256" key="1">
    <source>
        <dbReference type="SAM" id="MobiDB-lite"/>
    </source>
</evidence>
<sequence>MTSFSRIFAKKILEIALVAAILSIPDVIFSCLGWDISPFRTKEYFVTLLSFSVLFALSAGTWFRILIVVLVFLNQAIWLSSLVYFGAPLTPEQVRLFFSDTADSVSTGLQVQSEFLLPMLLALATAVLLVALSLIRPLRSGRSWAFSLLLVVALGGVAARWELHKLPSVVQANAYSASFISSANAGVLAYRASRAPAPPASLNGLADHIFDKADIPEGRATVVFVMGESINPVRMSLFGAARQTTPRLDHLFREPPAGWRMFAKIGFSGGVATLASVPSALRLVYFPNLAERQPVNIFDIAKDGDFASYYYSAQAIHTMQIAGGARHALQSKTVETYDETAEKSAEESLADDVKDVPAAERRFIYVHQRADHEPYLDNCKKYAGEFQVFTSPDGSADEARRARYDTGLQCWDRSTSDIIATMLAEKDPVYIFVTSDHNELMGEDGLWGHLIRHLRTAVVPVMLMTNRPDSAIATAFRQLDRPTQFQLMQLTAQAMGKTVAIKQYDPSVFYVNGTMPFGQAKYMKVERQPDDQYQISHFASDGSPAEPPEHLSLKGVPKEPGHLGS</sequence>
<feature type="region of interest" description="Disordered" evidence="1">
    <location>
        <begin position="536"/>
        <end position="565"/>
    </location>
</feature>
<reference evidence="4 5" key="1">
    <citation type="submission" date="2018-02" db="EMBL/GenBank/DDBJ databases">
        <title>Whole genome sequencing of endophytic bacterium.</title>
        <authorList>
            <person name="Eedara R."/>
            <person name="Podile A.R."/>
        </authorList>
    </citation>
    <scope>NUCLEOTIDE SEQUENCE [LARGE SCALE GENOMIC DNA]</scope>
    <source>
        <strain evidence="4 5">RP1T</strain>
    </source>
</reference>
<comment type="caution">
    <text evidence="4">The sequence shown here is derived from an EMBL/GenBank/DDBJ whole genome shotgun (WGS) entry which is preliminary data.</text>
</comment>
<feature type="transmembrane region" description="Helical" evidence="2">
    <location>
        <begin position="44"/>
        <end position="63"/>
    </location>
</feature>
<evidence type="ECO:0000313" key="4">
    <source>
        <dbReference type="EMBL" id="PRH87791.1"/>
    </source>
</evidence>
<feature type="transmembrane region" description="Helical" evidence="2">
    <location>
        <begin position="12"/>
        <end position="32"/>
    </location>
</feature>
<dbReference type="SUPFAM" id="SSF53649">
    <property type="entry name" value="Alkaline phosphatase-like"/>
    <property type="match status" value="1"/>
</dbReference>
<feature type="transmembrane region" description="Helical" evidence="2">
    <location>
        <begin position="144"/>
        <end position="161"/>
    </location>
</feature>
<dbReference type="PANTHER" id="PTHR30443:SF0">
    <property type="entry name" value="PHOSPHOETHANOLAMINE TRANSFERASE EPTA"/>
    <property type="match status" value="1"/>
</dbReference>
<proteinExistence type="predicted"/>
<feature type="domain" description="Sulfatase N-terminal" evidence="3">
    <location>
        <begin position="221"/>
        <end position="453"/>
    </location>
</feature>
<organism evidence="4 5">
    <name type="scientific">Labrys okinawensis</name>
    <dbReference type="NCBI Taxonomy" id="346911"/>
    <lineage>
        <taxon>Bacteria</taxon>
        <taxon>Pseudomonadati</taxon>
        <taxon>Pseudomonadota</taxon>
        <taxon>Alphaproteobacteria</taxon>
        <taxon>Hyphomicrobiales</taxon>
        <taxon>Xanthobacteraceae</taxon>
        <taxon>Labrys</taxon>
    </lineage>
</organism>
<dbReference type="OrthoDB" id="9786870at2"/>
<keyword evidence="5" id="KW-1185">Reference proteome</keyword>
<feature type="transmembrane region" description="Helical" evidence="2">
    <location>
        <begin position="115"/>
        <end position="135"/>
    </location>
</feature>
<accession>A0A2S9QEL0</accession>
<dbReference type="GO" id="GO:0016776">
    <property type="term" value="F:phosphotransferase activity, phosphate group as acceptor"/>
    <property type="evidence" value="ECO:0007669"/>
    <property type="project" value="TreeGrafter"/>
</dbReference>
<dbReference type="InterPro" id="IPR017850">
    <property type="entry name" value="Alkaline_phosphatase_core_sf"/>
</dbReference>
<evidence type="ECO:0000313" key="5">
    <source>
        <dbReference type="Proteomes" id="UP000237682"/>
    </source>
</evidence>
<protein>
    <recommendedName>
        <fullName evidence="3">Sulfatase N-terminal domain-containing protein</fullName>
    </recommendedName>
</protein>
<evidence type="ECO:0000259" key="3">
    <source>
        <dbReference type="Pfam" id="PF00884"/>
    </source>
</evidence>
<dbReference type="InterPro" id="IPR040423">
    <property type="entry name" value="PEA_transferase"/>
</dbReference>
<dbReference type="InterPro" id="IPR000917">
    <property type="entry name" value="Sulfatase_N"/>
</dbReference>
<gene>
    <name evidence="4" type="ORF">C5L14_07670</name>
</gene>
<keyword evidence="2" id="KW-0472">Membrane</keyword>
<dbReference type="AlphaFoldDB" id="A0A2S9QEL0"/>
<feature type="transmembrane region" description="Helical" evidence="2">
    <location>
        <begin position="68"/>
        <end position="87"/>
    </location>
</feature>
<dbReference type="GO" id="GO:0005886">
    <property type="term" value="C:plasma membrane"/>
    <property type="evidence" value="ECO:0007669"/>
    <property type="project" value="UniProtKB-SubCell"/>
</dbReference>
<feature type="compositionally biased region" description="Basic and acidic residues" evidence="1">
    <location>
        <begin position="547"/>
        <end position="565"/>
    </location>
</feature>
<keyword evidence="2" id="KW-0812">Transmembrane</keyword>
<dbReference type="EMBL" id="PUEJ01000003">
    <property type="protein sequence ID" value="PRH87791.1"/>
    <property type="molecule type" value="Genomic_DNA"/>
</dbReference>
<keyword evidence="2" id="KW-1133">Transmembrane helix</keyword>
<name>A0A2S9QEL0_9HYPH</name>